<keyword evidence="1" id="KW-0812">Transmembrane</keyword>
<keyword evidence="1" id="KW-0472">Membrane</keyword>
<dbReference type="InParanoid" id="A0A2P6N494"/>
<sequence>MPQMSQISNNNILFALPTLSVGSALLIYFWEKKNLNYLKEKLDNTSQSPEELEKFNSKWHRRHLYSLFFFVPGVLSFSLTISPRIGGALGLTYSVLRLYAASALYQGHEDEKKVARAASAFINVLLLAGGAAGTLVAVVRGQGKDLLKSATKFYINRQIKTVKRFVKTVQRVTRFVLRPIMGKRDSSDDESSTLKGRLLMRRLKTMNSGMKKSSEE</sequence>
<feature type="transmembrane region" description="Helical" evidence="1">
    <location>
        <begin position="117"/>
        <end position="139"/>
    </location>
</feature>
<feature type="transmembrane region" description="Helical" evidence="1">
    <location>
        <begin position="12"/>
        <end position="30"/>
    </location>
</feature>
<keyword evidence="3" id="KW-1185">Reference proteome</keyword>
<proteinExistence type="predicted"/>
<evidence type="ECO:0000256" key="1">
    <source>
        <dbReference type="SAM" id="Phobius"/>
    </source>
</evidence>
<dbReference type="AlphaFoldDB" id="A0A2P6N494"/>
<feature type="transmembrane region" description="Helical" evidence="1">
    <location>
        <begin position="64"/>
        <end position="81"/>
    </location>
</feature>
<accession>A0A2P6N494</accession>
<comment type="caution">
    <text evidence="2">The sequence shown here is derived from an EMBL/GenBank/DDBJ whole genome shotgun (WGS) entry which is preliminary data.</text>
</comment>
<organism evidence="2 3">
    <name type="scientific">Planoprotostelium fungivorum</name>
    <dbReference type="NCBI Taxonomy" id="1890364"/>
    <lineage>
        <taxon>Eukaryota</taxon>
        <taxon>Amoebozoa</taxon>
        <taxon>Evosea</taxon>
        <taxon>Variosea</taxon>
        <taxon>Cavosteliida</taxon>
        <taxon>Cavosteliaceae</taxon>
        <taxon>Planoprotostelium</taxon>
    </lineage>
</organism>
<keyword evidence="1" id="KW-1133">Transmembrane helix</keyword>
<gene>
    <name evidence="2" type="ORF">PROFUN_00952</name>
</gene>
<dbReference type="Proteomes" id="UP000241769">
    <property type="component" value="Unassembled WGS sequence"/>
</dbReference>
<reference evidence="2 3" key="1">
    <citation type="journal article" date="2018" name="Genome Biol. Evol.">
        <title>Multiple Roots of Fruiting Body Formation in Amoebozoa.</title>
        <authorList>
            <person name="Hillmann F."/>
            <person name="Forbes G."/>
            <person name="Novohradska S."/>
            <person name="Ferling I."/>
            <person name="Riege K."/>
            <person name="Groth M."/>
            <person name="Westermann M."/>
            <person name="Marz M."/>
            <person name="Spaller T."/>
            <person name="Winckler T."/>
            <person name="Schaap P."/>
            <person name="Glockner G."/>
        </authorList>
    </citation>
    <scope>NUCLEOTIDE SEQUENCE [LARGE SCALE GENOMIC DNA]</scope>
    <source>
        <strain evidence="2 3">Jena</strain>
    </source>
</reference>
<evidence type="ECO:0008006" key="4">
    <source>
        <dbReference type="Google" id="ProtNLM"/>
    </source>
</evidence>
<evidence type="ECO:0000313" key="3">
    <source>
        <dbReference type="Proteomes" id="UP000241769"/>
    </source>
</evidence>
<protein>
    <recommendedName>
        <fullName evidence="4">Transmembrane protein</fullName>
    </recommendedName>
</protein>
<dbReference type="EMBL" id="MDYQ01000207">
    <property type="protein sequence ID" value="PRP78779.1"/>
    <property type="molecule type" value="Genomic_DNA"/>
</dbReference>
<evidence type="ECO:0000313" key="2">
    <source>
        <dbReference type="EMBL" id="PRP78779.1"/>
    </source>
</evidence>
<name>A0A2P6N494_9EUKA</name>